<keyword evidence="2" id="KW-0677">Repeat</keyword>
<evidence type="ECO:0000256" key="4">
    <source>
        <dbReference type="SAM" id="MobiDB-lite"/>
    </source>
</evidence>
<accession>A0A915BCN9</accession>
<dbReference type="Gene3D" id="6.10.250.1820">
    <property type="match status" value="1"/>
</dbReference>
<keyword evidence="1" id="KW-0217">Developmental protein</keyword>
<dbReference type="GO" id="GO:0019901">
    <property type="term" value="F:protein kinase binding"/>
    <property type="evidence" value="ECO:0007669"/>
    <property type="project" value="InterPro"/>
</dbReference>
<keyword evidence="3" id="KW-0175">Coiled coil</keyword>
<sequence>RFIATGAMPQRPTTQINNLVKAISPNSETTPNYKEMYEKERQENERLRRMLEEAQEKNAQNTNGVNGVMGRVVGRLGSPAVTKSTSTSSIDDNERRSYERRIAELEYEIKQLEHVRTDNQKLKEENGALIRVISKLSK</sequence>
<feature type="domain" description="cGMP-dependent protein kinase interacting" evidence="5">
    <location>
        <begin position="32"/>
        <end position="138"/>
    </location>
</feature>
<feature type="region of interest" description="Disordered" evidence="4">
    <location>
        <begin position="76"/>
        <end position="97"/>
    </location>
</feature>
<dbReference type="InterPro" id="IPR031775">
    <property type="entry name" value="PRKG1_interact"/>
</dbReference>
<evidence type="ECO:0000256" key="1">
    <source>
        <dbReference type="ARBA" id="ARBA00022473"/>
    </source>
</evidence>
<name>A0A915BCN9_PARUN</name>
<feature type="coiled-coil region" evidence="3">
    <location>
        <begin position="33"/>
        <end position="64"/>
    </location>
</feature>
<feature type="compositionally biased region" description="Polar residues" evidence="4">
    <location>
        <begin position="81"/>
        <end position="90"/>
    </location>
</feature>
<evidence type="ECO:0000313" key="6">
    <source>
        <dbReference type="Proteomes" id="UP000887569"/>
    </source>
</evidence>
<dbReference type="GO" id="GO:0005737">
    <property type="term" value="C:cytoplasm"/>
    <property type="evidence" value="ECO:0007669"/>
    <property type="project" value="TreeGrafter"/>
</dbReference>
<evidence type="ECO:0000313" key="7">
    <source>
        <dbReference type="WBParaSite" id="PgR034_g066_t05"/>
    </source>
</evidence>
<keyword evidence="6" id="KW-1185">Reference proteome</keyword>
<dbReference type="GO" id="GO:0004857">
    <property type="term" value="F:enzyme inhibitor activity"/>
    <property type="evidence" value="ECO:0007669"/>
    <property type="project" value="TreeGrafter"/>
</dbReference>
<organism evidence="6 7">
    <name type="scientific">Parascaris univalens</name>
    <name type="common">Nematode worm</name>
    <dbReference type="NCBI Taxonomy" id="6257"/>
    <lineage>
        <taxon>Eukaryota</taxon>
        <taxon>Metazoa</taxon>
        <taxon>Ecdysozoa</taxon>
        <taxon>Nematoda</taxon>
        <taxon>Chromadorea</taxon>
        <taxon>Rhabditida</taxon>
        <taxon>Spirurina</taxon>
        <taxon>Ascaridomorpha</taxon>
        <taxon>Ascaridoidea</taxon>
        <taxon>Ascarididae</taxon>
        <taxon>Parascaris</taxon>
    </lineage>
</organism>
<proteinExistence type="predicted"/>
<dbReference type="GO" id="GO:0019208">
    <property type="term" value="F:phosphatase regulator activity"/>
    <property type="evidence" value="ECO:0007669"/>
    <property type="project" value="TreeGrafter"/>
</dbReference>
<protein>
    <submittedName>
        <fullName evidence="7">ANK_REP_REGION domain-containing protein</fullName>
    </submittedName>
</protein>
<evidence type="ECO:0000259" key="5">
    <source>
        <dbReference type="Pfam" id="PF15898"/>
    </source>
</evidence>
<dbReference type="PANTHER" id="PTHR24179">
    <property type="entry name" value="PROTEIN PHOSPHATASE 1 REGULATORY SUBUNIT 12"/>
    <property type="match status" value="1"/>
</dbReference>
<dbReference type="Pfam" id="PF15898">
    <property type="entry name" value="PRKG1_interact"/>
    <property type="match status" value="1"/>
</dbReference>
<evidence type="ECO:0000256" key="2">
    <source>
        <dbReference type="ARBA" id="ARBA00022737"/>
    </source>
</evidence>
<dbReference type="AlphaFoldDB" id="A0A915BCN9"/>
<reference evidence="7" key="1">
    <citation type="submission" date="2022-11" db="UniProtKB">
        <authorList>
            <consortium name="WormBaseParasite"/>
        </authorList>
    </citation>
    <scope>IDENTIFICATION</scope>
</reference>
<dbReference type="PANTHER" id="PTHR24179:SF21">
    <property type="entry name" value="MYOSIN BINDING SUBUNIT, ISOFORM O"/>
    <property type="match status" value="1"/>
</dbReference>
<dbReference type="Proteomes" id="UP000887569">
    <property type="component" value="Unplaced"/>
</dbReference>
<evidence type="ECO:0000256" key="3">
    <source>
        <dbReference type="SAM" id="Coils"/>
    </source>
</evidence>
<dbReference type="InterPro" id="IPR051226">
    <property type="entry name" value="PP1_Regulatory_Subunit"/>
</dbReference>
<dbReference type="WBParaSite" id="PgR034_g066_t05">
    <property type="protein sequence ID" value="PgR034_g066_t05"/>
    <property type="gene ID" value="PgR034_g066"/>
</dbReference>